<keyword evidence="4" id="KW-0418">Kinase</keyword>
<dbReference type="STRING" id="235985.SAMN05414137_11645"/>
<keyword evidence="1" id="KW-0723">Serine/threonine-protein kinase</keyword>
<feature type="domain" description="Histidine kinase/HSP90-like ATPase" evidence="3">
    <location>
        <begin position="26"/>
        <end position="144"/>
    </location>
</feature>
<evidence type="ECO:0000256" key="2">
    <source>
        <dbReference type="SAM" id="MobiDB-lite"/>
    </source>
</evidence>
<dbReference type="CDD" id="cd16936">
    <property type="entry name" value="HATPase_RsbW-like"/>
    <property type="match status" value="1"/>
</dbReference>
<evidence type="ECO:0000259" key="3">
    <source>
        <dbReference type="Pfam" id="PF13581"/>
    </source>
</evidence>
<sequence length="271" mass="27706">MDPTLAPGPRRAAPGGACRLASTHVLPATAASVPVLRRLAQRTARRWQLPDDTCEALALIVTELATNAVRHSGSPDVRLLLCLAEGGLTVQVRDSGVWRARAVASDAARRGEDLACGGRGLVLVEACAVNCDVRTTAEGTTVTAELIVALPGQAVHAARAESACAVAGPAELTAPTGLTEPAGLAELTRLTELTRPTELSGPTGLTRPTELTGPTRLAELTGPAGPVGAWSPSPCLPSLPPLLSLPSRPARPGLSSPRHRTACTSPALGPV</sequence>
<dbReference type="AlphaFoldDB" id="A0A1H7UMS6"/>
<dbReference type="Proteomes" id="UP000183015">
    <property type="component" value="Unassembled WGS sequence"/>
</dbReference>
<feature type="compositionally biased region" description="Low complexity" evidence="2">
    <location>
        <begin position="246"/>
        <end position="256"/>
    </location>
</feature>
<dbReference type="PANTHER" id="PTHR35526:SF3">
    <property type="entry name" value="ANTI-SIGMA-F FACTOR RSBW"/>
    <property type="match status" value="1"/>
</dbReference>
<evidence type="ECO:0000313" key="5">
    <source>
        <dbReference type="Proteomes" id="UP000183015"/>
    </source>
</evidence>
<feature type="region of interest" description="Disordered" evidence="2">
    <location>
        <begin position="195"/>
        <end position="216"/>
    </location>
</feature>
<protein>
    <submittedName>
        <fullName evidence="4">Anti-sigma regulatory factor (Ser/Thr protein kinase)</fullName>
    </submittedName>
</protein>
<name>A0A1H7UMS6_STRJI</name>
<dbReference type="eggNOG" id="COG3920">
    <property type="taxonomic scope" value="Bacteria"/>
</dbReference>
<organism evidence="4 5">
    <name type="scientific">Streptacidiphilus jiangxiensis</name>
    <dbReference type="NCBI Taxonomy" id="235985"/>
    <lineage>
        <taxon>Bacteria</taxon>
        <taxon>Bacillati</taxon>
        <taxon>Actinomycetota</taxon>
        <taxon>Actinomycetes</taxon>
        <taxon>Kitasatosporales</taxon>
        <taxon>Streptomycetaceae</taxon>
        <taxon>Streptacidiphilus</taxon>
    </lineage>
</organism>
<dbReference type="GO" id="GO:0004674">
    <property type="term" value="F:protein serine/threonine kinase activity"/>
    <property type="evidence" value="ECO:0007669"/>
    <property type="project" value="UniProtKB-KW"/>
</dbReference>
<dbReference type="EMBL" id="FOAZ01000016">
    <property type="protein sequence ID" value="SEL98055.1"/>
    <property type="molecule type" value="Genomic_DNA"/>
</dbReference>
<feature type="region of interest" description="Disordered" evidence="2">
    <location>
        <begin position="246"/>
        <end position="271"/>
    </location>
</feature>
<dbReference type="InterPro" id="IPR036890">
    <property type="entry name" value="HATPase_C_sf"/>
</dbReference>
<evidence type="ECO:0000313" key="4">
    <source>
        <dbReference type="EMBL" id="SEL98055.1"/>
    </source>
</evidence>
<dbReference type="SUPFAM" id="SSF55874">
    <property type="entry name" value="ATPase domain of HSP90 chaperone/DNA topoisomerase II/histidine kinase"/>
    <property type="match status" value="1"/>
</dbReference>
<evidence type="ECO:0000256" key="1">
    <source>
        <dbReference type="ARBA" id="ARBA00022527"/>
    </source>
</evidence>
<dbReference type="RefSeq" id="WP_052438534.1">
    <property type="nucleotide sequence ID" value="NZ_BBPN01000008.1"/>
</dbReference>
<keyword evidence="4" id="KW-0808">Transferase</keyword>
<dbReference type="OrthoDB" id="3873601at2"/>
<gene>
    <name evidence="4" type="ORF">SAMN05414137_11645</name>
</gene>
<keyword evidence="5" id="KW-1185">Reference proteome</keyword>
<dbReference type="Gene3D" id="3.30.565.10">
    <property type="entry name" value="Histidine kinase-like ATPase, C-terminal domain"/>
    <property type="match status" value="1"/>
</dbReference>
<dbReference type="Pfam" id="PF13581">
    <property type="entry name" value="HATPase_c_2"/>
    <property type="match status" value="1"/>
</dbReference>
<dbReference type="InterPro" id="IPR050267">
    <property type="entry name" value="Anti-sigma-factor_SerPK"/>
</dbReference>
<dbReference type="PANTHER" id="PTHR35526">
    <property type="entry name" value="ANTI-SIGMA-F FACTOR RSBW-RELATED"/>
    <property type="match status" value="1"/>
</dbReference>
<proteinExistence type="predicted"/>
<dbReference type="InterPro" id="IPR003594">
    <property type="entry name" value="HATPase_dom"/>
</dbReference>
<reference evidence="5" key="1">
    <citation type="submission" date="2016-10" db="EMBL/GenBank/DDBJ databases">
        <authorList>
            <person name="Varghese N."/>
        </authorList>
    </citation>
    <scope>NUCLEOTIDE SEQUENCE [LARGE SCALE GENOMIC DNA]</scope>
    <source>
        <strain evidence="5">DSM 45096 / BCRC 16803 / CGMCC 4.1857 / CIP 109030 / JCM 12277 / KCTC 19219 / NBRC 100920 / 33214</strain>
    </source>
</reference>
<accession>A0A1H7UMS6</accession>